<feature type="compositionally biased region" description="Polar residues" evidence="2">
    <location>
        <begin position="30"/>
        <end position="52"/>
    </location>
</feature>
<keyword evidence="4" id="KW-1185">Reference proteome</keyword>
<evidence type="ECO:0000313" key="3">
    <source>
        <dbReference type="EMBL" id="KAF9741621.1"/>
    </source>
</evidence>
<proteinExistence type="predicted"/>
<dbReference type="AlphaFoldDB" id="A0A9P6GTL3"/>
<protein>
    <submittedName>
        <fullName evidence="3">Uncharacterized protein</fullName>
    </submittedName>
</protein>
<evidence type="ECO:0000313" key="4">
    <source>
        <dbReference type="Proteomes" id="UP000756921"/>
    </source>
</evidence>
<organism evidence="3 4">
    <name type="scientific">Paraphaeosphaeria minitans</name>
    <dbReference type="NCBI Taxonomy" id="565426"/>
    <lineage>
        <taxon>Eukaryota</taxon>
        <taxon>Fungi</taxon>
        <taxon>Dikarya</taxon>
        <taxon>Ascomycota</taxon>
        <taxon>Pezizomycotina</taxon>
        <taxon>Dothideomycetes</taxon>
        <taxon>Pleosporomycetidae</taxon>
        <taxon>Pleosporales</taxon>
        <taxon>Massarineae</taxon>
        <taxon>Didymosphaeriaceae</taxon>
        <taxon>Paraphaeosphaeria</taxon>
    </lineage>
</organism>
<gene>
    <name evidence="3" type="ORF">PMIN01_01160</name>
</gene>
<keyword evidence="1" id="KW-0175">Coiled coil</keyword>
<accession>A0A9P6GTL3</accession>
<sequence>MAQFARMLAEDEAEYSTMRSNVRTADLSDSDANNDCSVSNPGGSTTTITAEDNDSNGVQFEWAKFDPIQSDTTHMKIFDEAQGLRAMDHELNIKIDQLAEKLEAKSLAHSEALVRIQSQDEQLKMDHLANEAALHRIEAYKGEVNMLQLKLNTLQNENQQLKMSPATVAGLMYCNTKSRNESNVSDKAQIEGSPQDHLRIVEVLRRKDDVNATLLGKMLQSANKISLLQFQLGLLNTAQTQLDDRNEELKTLKGTVAALAKQRNDHFVKLCAVRAELHQAQNTNENHCKEIATLKVQAAALQSDREETRQLKRSIALAITQLDLVYHDHAPVDIRDIVDELFRDWHADEKFVDEYHAERQFILNHHQAHERDDRGRGEPASYLQGLFNTIDSRRDVPFRYN</sequence>
<dbReference type="EMBL" id="WJXW01000001">
    <property type="protein sequence ID" value="KAF9741621.1"/>
    <property type="molecule type" value="Genomic_DNA"/>
</dbReference>
<feature type="coiled-coil region" evidence="1">
    <location>
        <begin position="137"/>
        <end position="164"/>
    </location>
</feature>
<comment type="caution">
    <text evidence="3">The sequence shown here is derived from an EMBL/GenBank/DDBJ whole genome shotgun (WGS) entry which is preliminary data.</text>
</comment>
<evidence type="ECO:0000256" key="1">
    <source>
        <dbReference type="SAM" id="Coils"/>
    </source>
</evidence>
<dbReference type="OrthoDB" id="3796147at2759"/>
<reference evidence="3" key="1">
    <citation type="journal article" date="2020" name="Mol. Plant Microbe Interact.">
        <title>Genome Sequence of the Biocontrol Agent Coniothyrium minitans strain Conio (IMI 134523).</title>
        <authorList>
            <person name="Patel D."/>
            <person name="Shittu T.A."/>
            <person name="Baroncelli R."/>
            <person name="Muthumeenakshi S."/>
            <person name="Osborne T.H."/>
            <person name="Janganan T.K."/>
            <person name="Sreenivasaprasad S."/>
        </authorList>
    </citation>
    <scope>NUCLEOTIDE SEQUENCE</scope>
    <source>
        <strain evidence="3">Conio</strain>
    </source>
</reference>
<evidence type="ECO:0000256" key="2">
    <source>
        <dbReference type="SAM" id="MobiDB-lite"/>
    </source>
</evidence>
<feature type="coiled-coil region" evidence="1">
    <location>
        <begin position="235"/>
        <end position="311"/>
    </location>
</feature>
<name>A0A9P6GTL3_9PLEO</name>
<dbReference type="Proteomes" id="UP000756921">
    <property type="component" value="Unassembled WGS sequence"/>
</dbReference>
<feature type="region of interest" description="Disordered" evidence="2">
    <location>
        <begin position="26"/>
        <end position="52"/>
    </location>
</feature>